<dbReference type="Proteomes" id="UP000188388">
    <property type="component" value="Unassembled WGS sequence"/>
</dbReference>
<dbReference type="EMBL" id="FTPD01000067">
    <property type="protein sequence ID" value="SIT59580.1"/>
    <property type="molecule type" value="Genomic_DNA"/>
</dbReference>
<name>A0A1R3VI31_9HYPH</name>
<organism evidence="1 2">
    <name type="scientific">Mesorhizobium prunaredense</name>
    <dbReference type="NCBI Taxonomy" id="1631249"/>
    <lineage>
        <taxon>Bacteria</taxon>
        <taxon>Pseudomonadati</taxon>
        <taxon>Pseudomonadota</taxon>
        <taxon>Alphaproteobacteria</taxon>
        <taxon>Hyphomicrobiales</taxon>
        <taxon>Phyllobacteriaceae</taxon>
        <taxon>Mesorhizobium</taxon>
    </lineage>
</organism>
<accession>A0A1R3VI31</accession>
<gene>
    <name evidence="1" type="ORF">BQ8794_70510</name>
</gene>
<proteinExistence type="predicted"/>
<protein>
    <submittedName>
        <fullName evidence="1">Uncharacterized protein</fullName>
    </submittedName>
</protein>
<keyword evidence="2" id="KW-1185">Reference proteome</keyword>
<sequence>MKWGGLKTGAGKISRLMDRIFVAANHSGAYIATAPHETLVETASCMFAKLDGYAISGWGTWILTAYGDRYCTRRHQASARRVRGLPQAMHHVPAKRCSLTFWRTRPNFCRSMIATSV</sequence>
<evidence type="ECO:0000313" key="2">
    <source>
        <dbReference type="Proteomes" id="UP000188388"/>
    </source>
</evidence>
<evidence type="ECO:0000313" key="1">
    <source>
        <dbReference type="EMBL" id="SIT59580.1"/>
    </source>
</evidence>
<reference evidence="2" key="1">
    <citation type="submission" date="2017-01" db="EMBL/GenBank/DDBJ databases">
        <authorList>
            <person name="Brunel B."/>
        </authorList>
    </citation>
    <scope>NUCLEOTIDE SEQUENCE [LARGE SCALE GENOMIC DNA]</scope>
</reference>
<dbReference type="AlphaFoldDB" id="A0A1R3VI31"/>
<dbReference type="STRING" id="1631249.BQ8794_70510"/>